<accession>A0A9E7TF33</accession>
<protein>
    <recommendedName>
        <fullName evidence="4">Sel1 repeat family protein</fullName>
    </recommendedName>
</protein>
<dbReference type="PANTHER" id="PTHR43628">
    <property type="entry name" value="ACTIVATOR OF C KINASE PROTEIN 1-RELATED"/>
    <property type="match status" value="1"/>
</dbReference>
<feature type="chain" id="PRO_5039331315" description="Sel1 repeat family protein" evidence="1">
    <location>
        <begin position="20"/>
        <end position="92"/>
    </location>
</feature>
<dbReference type="Pfam" id="PF08238">
    <property type="entry name" value="Sel1"/>
    <property type="match status" value="2"/>
</dbReference>
<dbReference type="Gene3D" id="1.25.40.10">
    <property type="entry name" value="Tetratricopeptide repeat domain"/>
    <property type="match status" value="1"/>
</dbReference>
<organism evidence="2 3">
    <name type="scientific">Acinetobacter bereziniae</name>
    <name type="common">Acinetobacter genomosp. 10</name>
    <dbReference type="NCBI Taxonomy" id="106648"/>
    <lineage>
        <taxon>Bacteria</taxon>
        <taxon>Pseudomonadati</taxon>
        <taxon>Pseudomonadota</taxon>
        <taxon>Gammaproteobacteria</taxon>
        <taxon>Moraxellales</taxon>
        <taxon>Moraxellaceae</taxon>
        <taxon>Acinetobacter</taxon>
    </lineage>
</organism>
<dbReference type="SMART" id="SM00671">
    <property type="entry name" value="SEL1"/>
    <property type="match status" value="1"/>
</dbReference>
<evidence type="ECO:0008006" key="4">
    <source>
        <dbReference type="Google" id="ProtNLM"/>
    </source>
</evidence>
<dbReference type="InterPro" id="IPR052945">
    <property type="entry name" value="Mitotic_Regulator"/>
</dbReference>
<dbReference type="EMBL" id="CP092085">
    <property type="protein sequence ID" value="UUN96731.1"/>
    <property type="molecule type" value="Genomic_DNA"/>
</dbReference>
<gene>
    <name evidence="2" type="ORF">I9054_015295</name>
</gene>
<feature type="signal peptide" evidence="1">
    <location>
        <begin position="1"/>
        <end position="19"/>
    </location>
</feature>
<dbReference type="InterPro" id="IPR006597">
    <property type="entry name" value="Sel1-like"/>
</dbReference>
<evidence type="ECO:0000313" key="2">
    <source>
        <dbReference type="EMBL" id="UUN96731.1"/>
    </source>
</evidence>
<dbReference type="SUPFAM" id="SSF81901">
    <property type="entry name" value="HCP-like"/>
    <property type="match status" value="1"/>
</dbReference>
<evidence type="ECO:0000256" key="1">
    <source>
        <dbReference type="SAM" id="SignalP"/>
    </source>
</evidence>
<keyword evidence="1" id="KW-0732">Signal</keyword>
<dbReference type="RefSeq" id="WP_227560703.1">
    <property type="nucleotide sequence ID" value="NZ_CP066121.1"/>
</dbReference>
<evidence type="ECO:0000313" key="3">
    <source>
        <dbReference type="Proteomes" id="UP000644140"/>
    </source>
</evidence>
<name>A0A9E7TF33_ACIBZ</name>
<dbReference type="Proteomes" id="UP000644140">
    <property type="component" value="Chromosome"/>
</dbReference>
<reference evidence="2" key="1">
    <citation type="submission" date="2022-02" db="EMBL/GenBank/DDBJ databases">
        <title>Characterization of Tn125 harboring carbapenem-resistant Acinetobacter bereziniae clinical isolates.</title>
        <authorList>
            <person name="Wong N.-K."/>
            <person name="Pan Q."/>
        </authorList>
    </citation>
    <scope>NUCLEOTIDE SEQUENCE</scope>
    <source>
        <strain evidence="2">GD03393</strain>
    </source>
</reference>
<dbReference type="InterPro" id="IPR011990">
    <property type="entry name" value="TPR-like_helical_dom_sf"/>
</dbReference>
<sequence length="92" mass="10067">MKILMILSIFLIFSGCANSASYEKSYELELAKAGNIDAQYNVAMNYLNGIDGFPKDEKVAKEWLEKAAKKGDAPSQNGLGIMYLRGIGGEKN</sequence>
<dbReference type="PROSITE" id="PS51257">
    <property type="entry name" value="PROKAR_LIPOPROTEIN"/>
    <property type="match status" value="1"/>
</dbReference>
<dbReference type="AlphaFoldDB" id="A0A9E7TF33"/>
<dbReference type="PANTHER" id="PTHR43628:SF1">
    <property type="entry name" value="CHITIN SYNTHASE REGULATORY FACTOR 2-RELATED"/>
    <property type="match status" value="1"/>
</dbReference>
<proteinExistence type="predicted"/>